<organism evidence="2 3">
    <name type="scientific">Triparma laevis f. longispina</name>
    <dbReference type="NCBI Taxonomy" id="1714387"/>
    <lineage>
        <taxon>Eukaryota</taxon>
        <taxon>Sar</taxon>
        <taxon>Stramenopiles</taxon>
        <taxon>Ochrophyta</taxon>
        <taxon>Bolidophyceae</taxon>
        <taxon>Parmales</taxon>
        <taxon>Triparmaceae</taxon>
        <taxon>Triparma</taxon>
    </lineage>
</organism>
<dbReference type="Proteomes" id="UP001165122">
    <property type="component" value="Unassembled WGS sequence"/>
</dbReference>
<proteinExistence type="predicted"/>
<reference evidence="3" key="1">
    <citation type="journal article" date="2023" name="Commun. Biol.">
        <title>Genome analysis of Parmales, the sister group of diatoms, reveals the evolutionary specialization of diatoms from phago-mixotrophs to photoautotrophs.</title>
        <authorList>
            <person name="Ban H."/>
            <person name="Sato S."/>
            <person name="Yoshikawa S."/>
            <person name="Yamada K."/>
            <person name="Nakamura Y."/>
            <person name="Ichinomiya M."/>
            <person name="Sato N."/>
            <person name="Blanc-Mathieu R."/>
            <person name="Endo H."/>
            <person name="Kuwata A."/>
            <person name="Ogata H."/>
        </authorList>
    </citation>
    <scope>NUCLEOTIDE SEQUENCE [LARGE SCALE GENOMIC DNA]</scope>
    <source>
        <strain evidence="3">NIES 3700</strain>
    </source>
</reference>
<sequence length="104" mass="11370">MSANEGGGEGIKHRRLGFDGNETPRSVHEDASSIAPYDIANDDWEDNAVAGGADGDGVSARRVRNKYKRIERVERDKRSYVIQACGIAGCQYKSGDTGWSYEDS</sequence>
<dbReference type="EMBL" id="BRXW01000428">
    <property type="protein sequence ID" value="GMH53780.1"/>
    <property type="molecule type" value="Genomic_DNA"/>
</dbReference>
<comment type="caution">
    <text evidence="2">The sequence shown here is derived from an EMBL/GenBank/DDBJ whole genome shotgun (WGS) entry which is preliminary data.</text>
</comment>
<accession>A0A9W7DTL2</accession>
<feature type="region of interest" description="Disordered" evidence="1">
    <location>
        <begin position="1"/>
        <end position="34"/>
    </location>
</feature>
<evidence type="ECO:0000256" key="1">
    <source>
        <dbReference type="SAM" id="MobiDB-lite"/>
    </source>
</evidence>
<evidence type="ECO:0000313" key="3">
    <source>
        <dbReference type="Proteomes" id="UP001165122"/>
    </source>
</evidence>
<evidence type="ECO:0000313" key="2">
    <source>
        <dbReference type="EMBL" id="GMH53780.1"/>
    </source>
</evidence>
<name>A0A9W7DTL2_9STRA</name>
<gene>
    <name evidence="2" type="ORF">TrLO_g5378</name>
</gene>
<keyword evidence="3" id="KW-1185">Reference proteome</keyword>
<dbReference type="AlphaFoldDB" id="A0A9W7DTL2"/>
<protein>
    <submittedName>
        <fullName evidence="2">Uncharacterized protein</fullName>
    </submittedName>
</protein>